<dbReference type="Pfam" id="PF18693">
    <property type="entry name" value="TRAM_2"/>
    <property type="match status" value="1"/>
</dbReference>
<evidence type="ECO:0000256" key="4">
    <source>
        <dbReference type="ARBA" id="ARBA00022691"/>
    </source>
</evidence>
<dbReference type="EC" id="2.8.4.4" evidence="8"/>
<comment type="caution">
    <text evidence="12">The sequence shown here is derived from an EMBL/GenBank/DDBJ whole genome shotgun (WGS) entry which is preliminary data.</text>
</comment>
<dbReference type="GO" id="GO:0051539">
    <property type="term" value="F:4 iron, 4 sulfur cluster binding"/>
    <property type="evidence" value="ECO:0007669"/>
    <property type="project" value="UniProtKB-UniRule"/>
</dbReference>
<dbReference type="InterPro" id="IPR013848">
    <property type="entry name" value="Methylthiotransferase_N"/>
</dbReference>
<dbReference type="InterPro" id="IPR012340">
    <property type="entry name" value="NA-bd_OB-fold"/>
</dbReference>
<evidence type="ECO:0000256" key="8">
    <source>
        <dbReference type="HAMAP-Rule" id="MF_01865"/>
    </source>
</evidence>
<dbReference type="AlphaFoldDB" id="A0A521G2Q5"/>
<evidence type="ECO:0000256" key="5">
    <source>
        <dbReference type="ARBA" id="ARBA00022723"/>
    </source>
</evidence>
<feature type="domain" description="Radical SAM core" evidence="11">
    <location>
        <begin position="141"/>
        <end position="369"/>
    </location>
</feature>
<dbReference type="GO" id="GO:0006400">
    <property type="term" value="P:tRNA modification"/>
    <property type="evidence" value="ECO:0007669"/>
    <property type="project" value="InterPro"/>
</dbReference>
<evidence type="ECO:0000259" key="10">
    <source>
        <dbReference type="PROSITE" id="PS51449"/>
    </source>
</evidence>
<evidence type="ECO:0000259" key="11">
    <source>
        <dbReference type="PROSITE" id="PS51918"/>
    </source>
</evidence>
<comment type="cofactor">
    <cofactor evidence="8">
        <name>[4Fe-4S] cluster</name>
        <dbReference type="ChEBI" id="CHEBI:49883"/>
    </cofactor>
    <text evidence="8">Binds 2 [4Fe-4S] clusters. One cluster is coordinated with 3 cysteines and an exchangeable S-adenosyl-L-methionine.</text>
</comment>
<comment type="catalytic activity">
    <reaction evidence="8">
        <text>L-aspartate(89)-[ribosomal protein uS12]-hydrogen + (sulfur carrier)-SH + AH2 + 2 S-adenosyl-L-methionine = 3-methylsulfanyl-L-aspartate(89)-[ribosomal protein uS12]-hydrogen + (sulfur carrier)-H + 5'-deoxyadenosine + L-methionine + A + S-adenosyl-L-homocysteine + 2 H(+)</text>
        <dbReference type="Rhea" id="RHEA:37087"/>
        <dbReference type="Rhea" id="RHEA-COMP:10460"/>
        <dbReference type="Rhea" id="RHEA-COMP:10461"/>
        <dbReference type="Rhea" id="RHEA-COMP:14737"/>
        <dbReference type="Rhea" id="RHEA-COMP:14739"/>
        <dbReference type="ChEBI" id="CHEBI:13193"/>
        <dbReference type="ChEBI" id="CHEBI:15378"/>
        <dbReference type="ChEBI" id="CHEBI:17319"/>
        <dbReference type="ChEBI" id="CHEBI:17499"/>
        <dbReference type="ChEBI" id="CHEBI:29917"/>
        <dbReference type="ChEBI" id="CHEBI:29961"/>
        <dbReference type="ChEBI" id="CHEBI:57844"/>
        <dbReference type="ChEBI" id="CHEBI:57856"/>
        <dbReference type="ChEBI" id="CHEBI:59789"/>
        <dbReference type="ChEBI" id="CHEBI:64428"/>
        <dbReference type="ChEBI" id="CHEBI:73599"/>
        <dbReference type="EC" id="2.8.4.4"/>
    </reaction>
</comment>
<evidence type="ECO:0000313" key="13">
    <source>
        <dbReference type="Proteomes" id="UP000316238"/>
    </source>
</evidence>
<dbReference type="InterPro" id="IPR038135">
    <property type="entry name" value="Methylthiotransferase_N_sf"/>
</dbReference>
<keyword evidence="1 8" id="KW-0004">4Fe-4S</keyword>
<dbReference type="HAMAP" id="MF_01865">
    <property type="entry name" value="MTTase_RimO"/>
    <property type="match status" value="1"/>
</dbReference>
<keyword evidence="6 8" id="KW-0408">Iron</keyword>
<dbReference type="InterPro" id="IPR006638">
    <property type="entry name" value="Elp3/MiaA/NifB-like_rSAM"/>
</dbReference>
<dbReference type="PROSITE" id="PS51918">
    <property type="entry name" value="RADICAL_SAM"/>
    <property type="match status" value="1"/>
</dbReference>
<sequence>MKTLHLTSLGCAKNLVDSEMMLGSLELSGWQAVEDPAEAELLLINTCGFIRPAVEETVDEILHLAEYKQADPSKKLVVTGCLVQRYGSELHKELPEVDLWVGIDDEQRIAELISALPGCAGLVLQQPCRSLISSAMPRRLSTPPFRSWLKITEGCNNRCTYCMIPSIRGDLRSRSVADLAIEARALAQGGVKELSLIAQDLTAYGTDLGSNLAALLRQLLAETDIPWLRLLYLYPASVSDELLDLMAEQPRIVPYLDIPFQHVSSNVLQRMNRRYGQQDLDQLIARIRKRIPHCALRTTMMVGFPGETEQDVAELLECLASWQLDHVGVFPYEDEEGAAASNFQPKVTEEEKQERFVRVMELQAEISQKRLQQLVGQEVEVLVEGVSEETELLLEGRARFQAPEIDGCVYINEGTANPGDIVKVRIAEAHTYDLVGGIIA</sequence>
<dbReference type="EMBL" id="NQJD01000008">
    <property type="protein sequence ID" value="TAA75309.1"/>
    <property type="molecule type" value="Genomic_DNA"/>
</dbReference>
<dbReference type="InterPro" id="IPR005840">
    <property type="entry name" value="Ribosomal_uS12_MeSTrfase_RimO"/>
</dbReference>
<keyword evidence="5 8" id="KW-0479">Metal-binding</keyword>
<evidence type="ECO:0000256" key="6">
    <source>
        <dbReference type="ARBA" id="ARBA00023004"/>
    </source>
</evidence>
<keyword evidence="3 8" id="KW-0808">Transferase</keyword>
<dbReference type="PANTHER" id="PTHR43837">
    <property type="entry name" value="RIBOSOMAL PROTEIN S12 METHYLTHIOTRANSFERASE RIMO"/>
    <property type="match status" value="1"/>
</dbReference>
<dbReference type="InterPro" id="IPR023404">
    <property type="entry name" value="rSAM_horseshoe"/>
</dbReference>
<evidence type="ECO:0000256" key="3">
    <source>
        <dbReference type="ARBA" id="ARBA00022679"/>
    </source>
</evidence>
<dbReference type="PROSITE" id="PS50926">
    <property type="entry name" value="TRAM"/>
    <property type="match status" value="1"/>
</dbReference>
<dbReference type="GO" id="GO:0005829">
    <property type="term" value="C:cytosol"/>
    <property type="evidence" value="ECO:0007669"/>
    <property type="project" value="TreeGrafter"/>
</dbReference>
<accession>A0A521G2Q5</accession>
<feature type="binding site" evidence="8">
    <location>
        <position position="81"/>
    </location>
    <ligand>
        <name>[4Fe-4S] cluster</name>
        <dbReference type="ChEBI" id="CHEBI:49883"/>
        <label>1</label>
    </ligand>
</feature>
<comment type="function">
    <text evidence="8">Catalyzes the methylthiolation of an aspartic acid residue of ribosomal protein uS12.</text>
</comment>
<dbReference type="Gene3D" id="3.40.50.12160">
    <property type="entry name" value="Methylthiotransferase, N-terminal domain"/>
    <property type="match status" value="1"/>
</dbReference>
<feature type="domain" description="TRAM" evidence="9">
    <location>
        <begin position="372"/>
        <end position="440"/>
    </location>
</feature>
<dbReference type="NCBIfam" id="TIGR00089">
    <property type="entry name" value="MiaB/RimO family radical SAM methylthiotransferase"/>
    <property type="match status" value="1"/>
</dbReference>
<dbReference type="InterPro" id="IPR002792">
    <property type="entry name" value="TRAM_dom"/>
</dbReference>
<dbReference type="NCBIfam" id="TIGR01125">
    <property type="entry name" value="30S ribosomal protein S12 methylthiotransferase RimO"/>
    <property type="match status" value="1"/>
</dbReference>
<dbReference type="InterPro" id="IPR058240">
    <property type="entry name" value="rSAM_sf"/>
</dbReference>
<keyword evidence="12" id="KW-0689">Ribosomal protein</keyword>
<keyword evidence="13" id="KW-1185">Reference proteome</keyword>
<dbReference type="SFLD" id="SFLDF00274">
    <property type="entry name" value="ribosomal_protein_S12_methylth"/>
    <property type="match status" value="1"/>
</dbReference>
<dbReference type="SFLD" id="SFLDG01082">
    <property type="entry name" value="B12-binding_domain_containing"/>
    <property type="match status" value="1"/>
</dbReference>
<dbReference type="SFLD" id="SFLDG01061">
    <property type="entry name" value="methylthiotransferase"/>
    <property type="match status" value="1"/>
</dbReference>
<dbReference type="CDD" id="cd01335">
    <property type="entry name" value="Radical_SAM"/>
    <property type="match status" value="1"/>
</dbReference>
<feature type="domain" description="MTTase N-terminal" evidence="10">
    <location>
        <begin position="2"/>
        <end position="118"/>
    </location>
</feature>
<dbReference type="Pfam" id="PF00919">
    <property type="entry name" value="UPF0004"/>
    <property type="match status" value="1"/>
</dbReference>
<dbReference type="SFLD" id="SFLDS00029">
    <property type="entry name" value="Radical_SAM"/>
    <property type="match status" value="1"/>
</dbReference>
<dbReference type="PROSITE" id="PS51449">
    <property type="entry name" value="MTTASE_N"/>
    <property type="match status" value="1"/>
</dbReference>
<name>A0A521G2Q5_9BACT</name>
<feature type="binding site" evidence="8">
    <location>
        <position position="162"/>
    </location>
    <ligand>
        <name>[4Fe-4S] cluster</name>
        <dbReference type="ChEBI" id="CHEBI:49883"/>
        <label>2</label>
        <note>4Fe-4S-S-AdoMet</note>
    </ligand>
</feature>
<keyword evidence="4 8" id="KW-0949">S-adenosyl-L-methionine</keyword>
<dbReference type="InterPro" id="IPR020612">
    <property type="entry name" value="Methylthiotransferase_CS"/>
</dbReference>
<protein>
    <recommendedName>
        <fullName evidence="8">Ribosomal protein uS12 methylthiotransferase RimO</fullName>
        <shortName evidence="8">uS12 MTTase</shortName>
        <shortName evidence="8">uS12 methylthiotransferase</shortName>
        <ecNumber evidence="8">2.8.4.4</ecNumber>
    </recommendedName>
    <alternativeName>
        <fullName evidence="8">Ribosomal protein uS12 (aspartate-C(3))-methylthiotransferase</fullName>
    </alternativeName>
    <alternativeName>
        <fullName evidence="8">Ribosome maturation factor RimO</fullName>
    </alternativeName>
</protein>
<evidence type="ECO:0000313" key="12">
    <source>
        <dbReference type="EMBL" id="TAA75309.1"/>
    </source>
</evidence>
<dbReference type="InterPro" id="IPR005839">
    <property type="entry name" value="Methylthiotransferase"/>
</dbReference>
<proteinExistence type="inferred from homology"/>
<reference evidence="12" key="1">
    <citation type="submission" date="2017-07" db="EMBL/GenBank/DDBJ databases">
        <title>The cable genome - Insights into the physiology and evolution of filamentous bacteria capable of sulfide oxidation via long distance electron transfer.</title>
        <authorList>
            <person name="Thorup C."/>
            <person name="Bjerg J.T."/>
            <person name="Schreiber L."/>
            <person name="Nielsen L.P."/>
            <person name="Kjeldsen K.U."/>
            <person name="Boesen T."/>
            <person name="Boggild A."/>
            <person name="Meysman F."/>
            <person name="Geelhoed J."/>
            <person name="Schramm A."/>
        </authorList>
    </citation>
    <scope>NUCLEOTIDE SEQUENCE [LARGE SCALE GENOMIC DNA]</scope>
    <source>
        <strain evidence="12">GS</strain>
    </source>
</reference>
<evidence type="ECO:0000259" key="9">
    <source>
        <dbReference type="PROSITE" id="PS50926"/>
    </source>
</evidence>
<organism evidence="12 13">
    <name type="scientific">Candidatus Electronema aureum</name>
    <dbReference type="NCBI Taxonomy" id="2005002"/>
    <lineage>
        <taxon>Bacteria</taxon>
        <taxon>Pseudomonadati</taxon>
        <taxon>Thermodesulfobacteriota</taxon>
        <taxon>Desulfobulbia</taxon>
        <taxon>Desulfobulbales</taxon>
        <taxon>Desulfobulbaceae</taxon>
        <taxon>Candidatus Electronema</taxon>
    </lineage>
</organism>
<dbReference type="GO" id="GO:0035599">
    <property type="term" value="F:aspartic acid methylthiotransferase activity"/>
    <property type="evidence" value="ECO:0007669"/>
    <property type="project" value="TreeGrafter"/>
</dbReference>
<dbReference type="GO" id="GO:0005840">
    <property type="term" value="C:ribosome"/>
    <property type="evidence" value="ECO:0007669"/>
    <property type="project" value="UniProtKB-KW"/>
</dbReference>
<comment type="subcellular location">
    <subcellularLocation>
        <location evidence="8">Cytoplasm</location>
    </subcellularLocation>
</comment>
<keyword evidence="2 8" id="KW-0963">Cytoplasm</keyword>
<dbReference type="FunFam" id="3.80.30.20:FF:000001">
    <property type="entry name" value="tRNA-2-methylthio-N(6)-dimethylallyladenosine synthase 2"/>
    <property type="match status" value="1"/>
</dbReference>
<dbReference type="Pfam" id="PF04055">
    <property type="entry name" value="Radical_SAM"/>
    <property type="match status" value="1"/>
</dbReference>
<evidence type="ECO:0000256" key="7">
    <source>
        <dbReference type="ARBA" id="ARBA00023014"/>
    </source>
</evidence>
<comment type="similarity">
    <text evidence="8">Belongs to the methylthiotransferase family. RimO subfamily.</text>
</comment>
<dbReference type="Proteomes" id="UP000316238">
    <property type="component" value="Unassembled WGS sequence"/>
</dbReference>
<dbReference type="SUPFAM" id="SSF102114">
    <property type="entry name" value="Radical SAM enzymes"/>
    <property type="match status" value="1"/>
</dbReference>
<keyword evidence="12" id="KW-0687">Ribonucleoprotein</keyword>
<feature type="binding site" evidence="8">
    <location>
        <position position="47"/>
    </location>
    <ligand>
        <name>[4Fe-4S] cluster</name>
        <dbReference type="ChEBI" id="CHEBI:49883"/>
        <label>1</label>
    </ligand>
</feature>
<evidence type="ECO:0000256" key="1">
    <source>
        <dbReference type="ARBA" id="ARBA00022485"/>
    </source>
</evidence>
<dbReference type="GO" id="GO:0103039">
    <property type="term" value="F:protein methylthiotransferase activity"/>
    <property type="evidence" value="ECO:0007669"/>
    <property type="project" value="UniProtKB-EC"/>
</dbReference>
<dbReference type="Gene3D" id="2.40.50.140">
    <property type="entry name" value="Nucleic acid-binding proteins"/>
    <property type="match status" value="1"/>
</dbReference>
<feature type="binding site" evidence="8">
    <location>
        <position position="155"/>
    </location>
    <ligand>
        <name>[4Fe-4S] cluster</name>
        <dbReference type="ChEBI" id="CHEBI:49883"/>
        <label>2</label>
        <note>4Fe-4S-S-AdoMet</note>
    </ligand>
</feature>
<evidence type="ECO:0000256" key="2">
    <source>
        <dbReference type="ARBA" id="ARBA00022490"/>
    </source>
</evidence>
<gene>
    <name evidence="8" type="primary">rimO</name>
    <name evidence="12" type="ORF">CDV28_10848</name>
</gene>
<feature type="binding site" evidence="8">
    <location>
        <position position="159"/>
    </location>
    <ligand>
        <name>[4Fe-4S] cluster</name>
        <dbReference type="ChEBI" id="CHEBI:49883"/>
        <label>2</label>
        <note>4Fe-4S-S-AdoMet</note>
    </ligand>
</feature>
<dbReference type="SMART" id="SM00729">
    <property type="entry name" value="Elp3"/>
    <property type="match status" value="1"/>
</dbReference>
<keyword evidence="7 8" id="KW-0411">Iron-sulfur</keyword>
<dbReference type="PROSITE" id="PS01278">
    <property type="entry name" value="MTTASE_RADICAL"/>
    <property type="match status" value="1"/>
</dbReference>
<dbReference type="Gene3D" id="3.80.30.20">
    <property type="entry name" value="tm_1862 like domain"/>
    <property type="match status" value="1"/>
</dbReference>
<dbReference type="GO" id="GO:0046872">
    <property type="term" value="F:metal ion binding"/>
    <property type="evidence" value="ECO:0007669"/>
    <property type="project" value="UniProtKB-KW"/>
</dbReference>
<dbReference type="InterPro" id="IPR007197">
    <property type="entry name" value="rSAM"/>
</dbReference>
<feature type="binding site" evidence="8">
    <location>
        <position position="11"/>
    </location>
    <ligand>
        <name>[4Fe-4S] cluster</name>
        <dbReference type="ChEBI" id="CHEBI:49883"/>
        <label>1</label>
    </ligand>
</feature>
<dbReference type="PANTHER" id="PTHR43837:SF1">
    <property type="entry name" value="RIBOSOMAL PROTEIN US12 METHYLTHIOTRANSFERASE RIMO"/>
    <property type="match status" value="1"/>
</dbReference>